<protein>
    <submittedName>
        <fullName evidence="2">Uncharacterized protein</fullName>
    </submittedName>
</protein>
<dbReference type="EMBL" id="CAICTM010000674">
    <property type="protein sequence ID" value="CAB9514794.1"/>
    <property type="molecule type" value="Genomic_DNA"/>
</dbReference>
<feature type="region of interest" description="Disordered" evidence="1">
    <location>
        <begin position="1"/>
        <end position="21"/>
    </location>
</feature>
<evidence type="ECO:0000313" key="3">
    <source>
        <dbReference type="Proteomes" id="UP001153069"/>
    </source>
</evidence>
<evidence type="ECO:0000256" key="1">
    <source>
        <dbReference type="SAM" id="MobiDB-lite"/>
    </source>
</evidence>
<feature type="compositionally biased region" description="Basic residues" evidence="1">
    <location>
        <begin position="8"/>
        <end position="17"/>
    </location>
</feature>
<accession>A0A9N8E6J7</accession>
<feature type="compositionally biased region" description="Acidic residues" evidence="1">
    <location>
        <begin position="72"/>
        <end position="82"/>
    </location>
</feature>
<organism evidence="2 3">
    <name type="scientific">Seminavis robusta</name>
    <dbReference type="NCBI Taxonomy" id="568900"/>
    <lineage>
        <taxon>Eukaryota</taxon>
        <taxon>Sar</taxon>
        <taxon>Stramenopiles</taxon>
        <taxon>Ochrophyta</taxon>
        <taxon>Bacillariophyta</taxon>
        <taxon>Bacillariophyceae</taxon>
        <taxon>Bacillariophycidae</taxon>
        <taxon>Naviculales</taxon>
        <taxon>Naviculaceae</taxon>
        <taxon>Seminavis</taxon>
    </lineage>
</organism>
<reference evidence="2" key="1">
    <citation type="submission" date="2020-06" db="EMBL/GenBank/DDBJ databases">
        <authorList>
            <consortium name="Plant Systems Biology data submission"/>
        </authorList>
    </citation>
    <scope>NUCLEOTIDE SEQUENCE</scope>
    <source>
        <strain evidence="2">D6</strain>
    </source>
</reference>
<dbReference type="Proteomes" id="UP001153069">
    <property type="component" value="Unassembled WGS sequence"/>
</dbReference>
<feature type="compositionally biased region" description="Low complexity" evidence="1">
    <location>
        <begin position="88"/>
        <end position="105"/>
    </location>
</feature>
<name>A0A9N8E6J7_9STRA</name>
<gene>
    <name evidence="2" type="ORF">SEMRO_675_G185440.1</name>
</gene>
<proteinExistence type="predicted"/>
<dbReference type="AlphaFoldDB" id="A0A9N8E6J7"/>
<keyword evidence="3" id="KW-1185">Reference proteome</keyword>
<feature type="region of interest" description="Disordered" evidence="1">
    <location>
        <begin position="51"/>
        <end position="111"/>
    </location>
</feature>
<sequence length="325" mass="35765">MESIKPKGPSRPKKANFRKGSTVIVKSGKKPAVIIEAVGLRKWSIRQVGTNGKLFGPAVEKTSQQLRHPTVEEEFSLEESAPEEAPPMEEAPLLPGSSSSSSSSSNGPSYRWETHLQIKSKAIETVLDDDDATASVASETDSVSDGIEDDPDDVQEEVPYFLHDVEYGEEIALEPNDLVVSRGIELDESKHKAKWDQYILDKEQLIADKWTVQRKPPHGHGLEIGSMVAERRKGGRKGLIVGDDREEDGKPAWTVMFEGEPEATSNIPSTKLKGVKDERIFTWETVRDSVPDDPVEDQPYSMSGVVGFDFSRIFGQETGKTSSGA</sequence>
<evidence type="ECO:0000313" key="2">
    <source>
        <dbReference type="EMBL" id="CAB9514794.1"/>
    </source>
</evidence>
<comment type="caution">
    <text evidence="2">The sequence shown here is derived from an EMBL/GenBank/DDBJ whole genome shotgun (WGS) entry which is preliminary data.</text>
</comment>
<feature type="region of interest" description="Disordered" evidence="1">
    <location>
        <begin position="129"/>
        <end position="153"/>
    </location>
</feature>